<dbReference type="EMBL" id="DXGF01000163">
    <property type="protein sequence ID" value="HIW84517.1"/>
    <property type="molecule type" value="Genomic_DNA"/>
</dbReference>
<dbReference type="SUPFAM" id="SSF53474">
    <property type="entry name" value="alpha/beta-Hydrolases"/>
    <property type="match status" value="1"/>
</dbReference>
<protein>
    <submittedName>
        <fullName evidence="1">Alpha/beta hydrolase</fullName>
    </submittedName>
</protein>
<keyword evidence="1" id="KW-0378">Hydrolase</keyword>
<name>A0A9D1RD69_9FIRM</name>
<dbReference type="InterPro" id="IPR029058">
    <property type="entry name" value="AB_hydrolase_fold"/>
</dbReference>
<proteinExistence type="predicted"/>
<organism evidence="1 2">
    <name type="scientific">Candidatus Dorea gallistercoris</name>
    <dbReference type="NCBI Taxonomy" id="2838542"/>
    <lineage>
        <taxon>Bacteria</taxon>
        <taxon>Bacillati</taxon>
        <taxon>Bacillota</taxon>
        <taxon>Clostridia</taxon>
        <taxon>Lachnospirales</taxon>
        <taxon>Lachnospiraceae</taxon>
        <taxon>Dorea</taxon>
    </lineage>
</organism>
<accession>A0A9D1RD69</accession>
<comment type="caution">
    <text evidence="1">The sequence shown here is derived from an EMBL/GenBank/DDBJ whole genome shotgun (WGS) entry which is preliminary data.</text>
</comment>
<reference evidence="1" key="1">
    <citation type="journal article" date="2021" name="PeerJ">
        <title>Extensive microbial diversity within the chicken gut microbiome revealed by metagenomics and culture.</title>
        <authorList>
            <person name="Gilroy R."/>
            <person name="Ravi A."/>
            <person name="Getino M."/>
            <person name="Pursley I."/>
            <person name="Horton D.L."/>
            <person name="Alikhan N.F."/>
            <person name="Baker D."/>
            <person name="Gharbi K."/>
            <person name="Hall N."/>
            <person name="Watson M."/>
            <person name="Adriaenssens E.M."/>
            <person name="Foster-Nyarko E."/>
            <person name="Jarju S."/>
            <person name="Secka A."/>
            <person name="Antonio M."/>
            <person name="Oren A."/>
            <person name="Chaudhuri R.R."/>
            <person name="La Ragione R."/>
            <person name="Hildebrand F."/>
            <person name="Pallen M.J."/>
        </authorList>
    </citation>
    <scope>NUCLEOTIDE SEQUENCE</scope>
    <source>
        <strain evidence="1">ChiSxjej1B13-11762</strain>
    </source>
</reference>
<dbReference type="GO" id="GO:0016787">
    <property type="term" value="F:hydrolase activity"/>
    <property type="evidence" value="ECO:0007669"/>
    <property type="project" value="UniProtKB-KW"/>
</dbReference>
<evidence type="ECO:0000313" key="1">
    <source>
        <dbReference type="EMBL" id="HIW84517.1"/>
    </source>
</evidence>
<reference evidence="1" key="2">
    <citation type="submission" date="2021-04" db="EMBL/GenBank/DDBJ databases">
        <authorList>
            <person name="Gilroy R."/>
        </authorList>
    </citation>
    <scope>NUCLEOTIDE SEQUENCE</scope>
    <source>
        <strain evidence="1">ChiSxjej1B13-11762</strain>
    </source>
</reference>
<sequence length="101" mass="11370">MTYEYKSQELYARREDHQIYGVIYIPEGAGERMPAVIFSHGFGGNYQVEIPYAQALARRGYVVYCFDFCGGSPGSKSDGSTLEMSICIFFGWKWGGLISSR</sequence>
<gene>
    <name evidence="1" type="ORF">H9873_09355</name>
</gene>
<dbReference type="Gene3D" id="3.40.50.1820">
    <property type="entry name" value="alpha/beta hydrolase"/>
    <property type="match status" value="1"/>
</dbReference>
<evidence type="ECO:0000313" key="2">
    <source>
        <dbReference type="Proteomes" id="UP000824263"/>
    </source>
</evidence>
<dbReference type="Proteomes" id="UP000824263">
    <property type="component" value="Unassembled WGS sequence"/>
</dbReference>
<dbReference type="AlphaFoldDB" id="A0A9D1RD69"/>